<organism evidence="1 2">
    <name type="scientific">Lentzea xinjiangensis</name>
    <dbReference type="NCBI Taxonomy" id="402600"/>
    <lineage>
        <taxon>Bacteria</taxon>
        <taxon>Bacillati</taxon>
        <taxon>Actinomycetota</taxon>
        <taxon>Actinomycetes</taxon>
        <taxon>Pseudonocardiales</taxon>
        <taxon>Pseudonocardiaceae</taxon>
        <taxon>Lentzea</taxon>
    </lineage>
</organism>
<reference evidence="2" key="1">
    <citation type="submission" date="2016-10" db="EMBL/GenBank/DDBJ databases">
        <authorList>
            <person name="Varghese N."/>
            <person name="Submissions S."/>
        </authorList>
    </citation>
    <scope>NUCLEOTIDE SEQUENCE [LARGE SCALE GENOMIC DNA]</scope>
    <source>
        <strain evidence="2">CGMCC 4.3525</strain>
    </source>
</reference>
<evidence type="ECO:0008006" key="3">
    <source>
        <dbReference type="Google" id="ProtNLM"/>
    </source>
</evidence>
<sequence>MSLAADLEQAVGNPDPDAGLRAVARLRQLVERLEAEQVASARRAGWSWRDIALRLGVTKQTVHRKHHRHVEV</sequence>
<dbReference type="Proteomes" id="UP000199352">
    <property type="component" value="Unassembled WGS sequence"/>
</dbReference>
<accession>A0A1H9UF94</accession>
<dbReference type="AlphaFoldDB" id="A0A1H9UF94"/>
<dbReference type="STRING" id="402600.SAMN05216188_12181"/>
<evidence type="ECO:0000313" key="2">
    <source>
        <dbReference type="Proteomes" id="UP000199352"/>
    </source>
</evidence>
<protein>
    <recommendedName>
        <fullName evidence="3">Homeodomain-like domain-containing protein</fullName>
    </recommendedName>
</protein>
<proteinExistence type="predicted"/>
<dbReference type="EMBL" id="FOFR01000021">
    <property type="protein sequence ID" value="SES08115.1"/>
    <property type="molecule type" value="Genomic_DNA"/>
</dbReference>
<gene>
    <name evidence="1" type="ORF">SAMN05216188_12181</name>
</gene>
<keyword evidence="2" id="KW-1185">Reference proteome</keyword>
<name>A0A1H9UF94_9PSEU</name>
<evidence type="ECO:0000313" key="1">
    <source>
        <dbReference type="EMBL" id="SES08115.1"/>
    </source>
</evidence>
<dbReference type="Gene3D" id="1.10.10.60">
    <property type="entry name" value="Homeodomain-like"/>
    <property type="match status" value="1"/>
</dbReference>